<proteinExistence type="predicted"/>
<evidence type="ECO:0000313" key="3">
    <source>
        <dbReference type="Proteomes" id="UP000006514"/>
    </source>
</evidence>
<feature type="compositionally biased region" description="Pro residues" evidence="1">
    <location>
        <begin position="169"/>
        <end position="183"/>
    </location>
</feature>
<keyword evidence="3" id="KW-1185">Reference proteome</keyword>
<feature type="region of interest" description="Disordered" evidence="1">
    <location>
        <begin position="159"/>
        <end position="212"/>
    </location>
</feature>
<protein>
    <submittedName>
        <fullName evidence="2">Uncharacterized protein</fullName>
    </submittedName>
</protein>
<dbReference type="AlphaFoldDB" id="J0LH32"/>
<dbReference type="InParanoid" id="J0LH32"/>
<dbReference type="EMBL" id="JH687847">
    <property type="protein sequence ID" value="EJD37093.1"/>
    <property type="molecule type" value="Genomic_DNA"/>
</dbReference>
<dbReference type="KEGG" id="adl:AURDEDRAFT_154447"/>
<evidence type="ECO:0000256" key="1">
    <source>
        <dbReference type="SAM" id="MobiDB-lite"/>
    </source>
</evidence>
<accession>J0LH32</accession>
<reference evidence="3" key="1">
    <citation type="journal article" date="2012" name="Science">
        <title>The Paleozoic origin of enzymatic lignin decomposition reconstructed from 31 fungal genomes.</title>
        <authorList>
            <person name="Floudas D."/>
            <person name="Binder M."/>
            <person name="Riley R."/>
            <person name="Barry K."/>
            <person name="Blanchette R.A."/>
            <person name="Henrissat B."/>
            <person name="Martinez A.T."/>
            <person name="Otillar R."/>
            <person name="Spatafora J.W."/>
            <person name="Yadav J.S."/>
            <person name="Aerts A."/>
            <person name="Benoit I."/>
            <person name="Boyd A."/>
            <person name="Carlson A."/>
            <person name="Copeland A."/>
            <person name="Coutinho P.M."/>
            <person name="de Vries R.P."/>
            <person name="Ferreira P."/>
            <person name="Findley K."/>
            <person name="Foster B."/>
            <person name="Gaskell J."/>
            <person name="Glotzer D."/>
            <person name="Gorecki P."/>
            <person name="Heitman J."/>
            <person name="Hesse C."/>
            <person name="Hori C."/>
            <person name="Igarashi K."/>
            <person name="Jurgens J.A."/>
            <person name="Kallen N."/>
            <person name="Kersten P."/>
            <person name="Kohler A."/>
            <person name="Kuees U."/>
            <person name="Kumar T.K.A."/>
            <person name="Kuo A."/>
            <person name="LaButti K."/>
            <person name="Larrondo L.F."/>
            <person name="Lindquist E."/>
            <person name="Ling A."/>
            <person name="Lombard V."/>
            <person name="Lucas S."/>
            <person name="Lundell T."/>
            <person name="Martin R."/>
            <person name="McLaughlin D.J."/>
            <person name="Morgenstern I."/>
            <person name="Morin E."/>
            <person name="Murat C."/>
            <person name="Nagy L.G."/>
            <person name="Nolan M."/>
            <person name="Ohm R.A."/>
            <person name="Patyshakuliyeva A."/>
            <person name="Rokas A."/>
            <person name="Ruiz-Duenas F.J."/>
            <person name="Sabat G."/>
            <person name="Salamov A."/>
            <person name="Samejima M."/>
            <person name="Schmutz J."/>
            <person name="Slot J.C."/>
            <person name="St John F."/>
            <person name="Stenlid J."/>
            <person name="Sun H."/>
            <person name="Sun S."/>
            <person name="Syed K."/>
            <person name="Tsang A."/>
            <person name="Wiebenga A."/>
            <person name="Young D."/>
            <person name="Pisabarro A."/>
            <person name="Eastwood D.C."/>
            <person name="Martin F."/>
            <person name="Cullen D."/>
            <person name="Grigoriev I.V."/>
            <person name="Hibbett D.S."/>
        </authorList>
    </citation>
    <scope>NUCLEOTIDE SEQUENCE [LARGE SCALE GENOMIC DNA]</scope>
    <source>
        <strain evidence="3">TFB10046</strain>
    </source>
</reference>
<evidence type="ECO:0000313" key="2">
    <source>
        <dbReference type="EMBL" id="EJD37093.1"/>
    </source>
</evidence>
<organism evidence="2 3">
    <name type="scientific">Auricularia subglabra (strain TFB-10046 / SS5)</name>
    <name type="common">White-rot fungus</name>
    <name type="synonym">Auricularia delicata (strain TFB10046)</name>
    <dbReference type="NCBI Taxonomy" id="717982"/>
    <lineage>
        <taxon>Eukaryota</taxon>
        <taxon>Fungi</taxon>
        <taxon>Dikarya</taxon>
        <taxon>Basidiomycota</taxon>
        <taxon>Agaricomycotina</taxon>
        <taxon>Agaricomycetes</taxon>
        <taxon>Auriculariales</taxon>
        <taxon>Auriculariaceae</taxon>
        <taxon>Auricularia</taxon>
    </lineage>
</organism>
<dbReference type="Proteomes" id="UP000006514">
    <property type="component" value="Unassembled WGS sequence"/>
</dbReference>
<name>J0LH32_AURST</name>
<gene>
    <name evidence="2" type="ORF">AURDEDRAFT_154447</name>
</gene>
<sequence>MTAVTTLAIPSIAVILETQEGAPKLRITPSQNPGGVMTKLLKLPVFRSFVTPPPPEEAPPPKAPRRGILKNKCAKTLSLAEPKAVRFSDDAKAFDSPVNRTRTRTRPRSHSAPLPPRSSSMAGGSVPELAAQAKAARQARLAANQAEAVASQPLFVPRRRKARVVSTPTPGPSSPAPRSPGPLSPTKKQRPPPIVTAATARGHPVYPTNVPRLPRHGKGYRLLYPAVPMTVSTAIPRALAAPAPHVWAGPPSPISPPPPPGDVQARLRRAVRNLGVDTLPAEKKRELAKDVKHELSRATRARFENPEDSRVAERATYLGLLLRYVNAQLQPPA</sequence>
<feature type="region of interest" description="Disordered" evidence="1">
    <location>
        <begin position="91"/>
        <end position="131"/>
    </location>
</feature>